<feature type="transmembrane region" description="Helical" evidence="6">
    <location>
        <begin position="231"/>
        <end position="251"/>
    </location>
</feature>
<dbReference type="GeneID" id="92353673"/>
<keyword evidence="5" id="KW-0479">Metal-binding</keyword>
<feature type="domain" description="Cytochrome oxidase subunit I profile" evidence="7">
    <location>
        <begin position="1"/>
        <end position="490"/>
    </location>
</feature>
<dbReference type="AlphaFoldDB" id="A0AAT9GPG7"/>
<protein>
    <submittedName>
        <fullName evidence="8">Proton pump complex quinol oxidase subunit SoxB</fullName>
    </submittedName>
</protein>
<dbReference type="NCBIfam" id="NF041075">
    <property type="entry name" value="quin_ox_SoxB"/>
    <property type="match status" value="1"/>
</dbReference>
<dbReference type="PANTHER" id="PTHR10422:SF18">
    <property type="entry name" value="CYTOCHROME C OXIDASE SUBUNIT 1"/>
    <property type="match status" value="1"/>
</dbReference>
<feature type="transmembrane region" description="Helical" evidence="6">
    <location>
        <begin position="96"/>
        <end position="122"/>
    </location>
</feature>
<dbReference type="PRINTS" id="PR01165">
    <property type="entry name" value="CYCOXIDASEI"/>
</dbReference>
<keyword evidence="3 6" id="KW-1133">Transmembrane helix</keyword>
<dbReference type="InterPro" id="IPR053628">
    <property type="entry name" value="Heme-copper_oxidase_sub1"/>
</dbReference>
<dbReference type="KEGG" id="sjv:SJAV_07400"/>
<evidence type="ECO:0000256" key="1">
    <source>
        <dbReference type="ARBA" id="ARBA00004141"/>
    </source>
</evidence>
<organism evidence="8">
    <name type="scientific">Sulfurisphaera javensis</name>
    <dbReference type="NCBI Taxonomy" id="2049879"/>
    <lineage>
        <taxon>Archaea</taxon>
        <taxon>Thermoproteota</taxon>
        <taxon>Thermoprotei</taxon>
        <taxon>Sulfolobales</taxon>
        <taxon>Sulfolobaceae</taxon>
        <taxon>Sulfurisphaera</taxon>
    </lineage>
</organism>
<keyword evidence="5" id="KW-0349">Heme</keyword>
<comment type="subcellular location">
    <subcellularLocation>
        <location evidence="1">Membrane</location>
        <topology evidence="1">Multi-pass membrane protein</topology>
    </subcellularLocation>
</comment>
<feature type="transmembrane region" description="Helical" evidence="6">
    <location>
        <begin position="142"/>
        <end position="164"/>
    </location>
</feature>
<feature type="transmembrane region" description="Helical" evidence="6">
    <location>
        <begin position="329"/>
        <end position="349"/>
    </location>
</feature>
<dbReference type="RefSeq" id="WP_369610994.1">
    <property type="nucleotide sequence ID" value="NZ_AP031322.1"/>
</dbReference>
<evidence type="ECO:0000256" key="6">
    <source>
        <dbReference type="SAM" id="Phobius"/>
    </source>
</evidence>
<dbReference type="PROSITE" id="PS50855">
    <property type="entry name" value="COX1"/>
    <property type="match status" value="1"/>
</dbReference>
<keyword evidence="5" id="KW-0679">Respiratory chain</keyword>
<feature type="transmembrane region" description="Helical" evidence="6">
    <location>
        <begin position="176"/>
        <end position="193"/>
    </location>
</feature>
<dbReference type="PANTHER" id="PTHR10422">
    <property type="entry name" value="CYTOCHROME C OXIDASE SUBUNIT 1"/>
    <property type="match status" value="1"/>
</dbReference>
<dbReference type="SUPFAM" id="SSF81442">
    <property type="entry name" value="Cytochrome c oxidase subunit I-like"/>
    <property type="match status" value="1"/>
</dbReference>
<evidence type="ECO:0000256" key="3">
    <source>
        <dbReference type="ARBA" id="ARBA00022989"/>
    </source>
</evidence>
<feature type="transmembrane region" description="Helical" evidence="6">
    <location>
        <begin position="292"/>
        <end position="317"/>
    </location>
</feature>
<evidence type="ECO:0000256" key="2">
    <source>
        <dbReference type="ARBA" id="ARBA00022692"/>
    </source>
</evidence>
<feature type="transmembrane region" description="Helical" evidence="6">
    <location>
        <begin position="452"/>
        <end position="473"/>
    </location>
</feature>
<proteinExistence type="inferred from homology"/>
<dbReference type="InterPro" id="IPR000883">
    <property type="entry name" value="Cyt_C_Oxase_1"/>
</dbReference>
<dbReference type="InterPro" id="IPR036927">
    <property type="entry name" value="Cyt_c_oxase-like_su1_sf"/>
</dbReference>
<evidence type="ECO:0000259" key="7">
    <source>
        <dbReference type="PROSITE" id="PS50855"/>
    </source>
</evidence>
<dbReference type="GO" id="GO:0020037">
    <property type="term" value="F:heme binding"/>
    <property type="evidence" value="ECO:0007669"/>
    <property type="project" value="InterPro"/>
</dbReference>
<name>A0AAT9GPG7_9CREN</name>
<dbReference type="Pfam" id="PF00115">
    <property type="entry name" value="COX1"/>
    <property type="match status" value="1"/>
</dbReference>
<gene>
    <name evidence="8" type="primary">soxB_1</name>
    <name evidence="8" type="ORF">SJAV_07400</name>
</gene>
<feature type="transmembrane region" description="Helical" evidence="6">
    <location>
        <begin position="205"/>
        <end position="226"/>
    </location>
</feature>
<keyword evidence="4 6" id="KW-0472">Membrane</keyword>
<keyword evidence="2 5" id="KW-0812">Transmembrane</keyword>
<sequence length="527" mass="58564">MVKLYPKTSLGMGLLYISGAISWLVAMGIAALWFRTILLNPHTNPKVGYAISPLYYFLVTFHGMSAMYIIVDDLALGIFAYALYKSGMSIVHFKTLTVLFWILNLAPIVTFAGGPITGWYMYPPLALQTGSWLVYHTNALIGLAYFFLFLNALAVILSSLVMFIDAIKTRPKEGKIPIFAAYAMMFAGALIFLTEPALAAGELWYTLYFWAGVSVNPLTWVVLFWFFGHPVVYYVPFTVFGGLYALIPQYAGRPLYSERWARWNIILLFTFSMLAWVHHLQTFPLPVYIRAFITPTTLILAAGSGLTVLNLALTIFYSPKGYNYKDPVGFAALIAYIGFILAGLQALILPINITNIIVHNTYYVVGHFHLMIWTIILVGSIAIILDMLRSKVGATLDFSSLSRGLLYAGLSMWTVGAFITGYTMSVAGYLGLIRRWDAYPVQFQPYMDIMTYGAIIMGASFVFIALPIVFTLLRVGIPIFWTPTTGVTTPSTITMNINSPKGGSGSIIKEIKETKGNTLDNKITKLK</sequence>
<dbReference type="CDD" id="cd00919">
    <property type="entry name" value="Heme_Cu_Oxidase_I"/>
    <property type="match status" value="1"/>
</dbReference>
<dbReference type="EMBL" id="AP031322">
    <property type="protein sequence ID" value="BFH72796.1"/>
    <property type="molecule type" value="Genomic_DNA"/>
</dbReference>
<feature type="transmembrane region" description="Helical" evidence="6">
    <location>
        <begin position="263"/>
        <end position="280"/>
    </location>
</feature>
<dbReference type="GO" id="GO:0016020">
    <property type="term" value="C:membrane"/>
    <property type="evidence" value="ECO:0007669"/>
    <property type="project" value="UniProtKB-SubCell"/>
</dbReference>
<evidence type="ECO:0000256" key="4">
    <source>
        <dbReference type="ARBA" id="ARBA00023136"/>
    </source>
</evidence>
<dbReference type="GO" id="GO:0004129">
    <property type="term" value="F:cytochrome-c oxidase activity"/>
    <property type="evidence" value="ECO:0007669"/>
    <property type="project" value="InterPro"/>
</dbReference>
<dbReference type="GO" id="GO:0015990">
    <property type="term" value="P:electron transport coupled proton transport"/>
    <property type="evidence" value="ECO:0007669"/>
    <property type="project" value="TreeGrafter"/>
</dbReference>
<evidence type="ECO:0000256" key="5">
    <source>
        <dbReference type="RuleBase" id="RU000370"/>
    </source>
</evidence>
<keyword evidence="5" id="KW-0408">Iron</keyword>
<dbReference type="Gene3D" id="1.20.210.10">
    <property type="entry name" value="Cytochrome c oxidase-like, subunit I domain"/>
    <property type="match status" value="1"/>
</dbReference>
<dbReference type="GO" id="GO:0022904">
    <property type="term" value="P:respiratory electron transport chain"/>
    <property type="evidence" value="ECO:0007669"/>
    <property type="project" value="TreeGrafter"/>
</dbReference>
<dbReference type="GO" id="GO:0009060">
    <property type="term" value="P:aerobic respiration"/>
    <property type="evidence" value="ECO:0007669"/>
    <property type="project" value="InterPro"/>
</dbReference>
<reference evidence="8" key="1">
    <citation type="submission" date="2024-03" db="EMBL/GenBank/DDBJ databases">
        <title>Complete genome sequence of Sulfurisphaera javensis strain KD-1.</title>
        <authorList>
            <person name="Sakai H."/>
            <person name="Nur N."/>
            <person name="Suwanto A."/>
            <person name="Kurosawa N."/>
        </authorList>
    </citation>
    <scope>NUCLEOTIDE SEQUENCE</scope>
    <source>
        <strain evidence="8">KD-1</strain>
    </source>
</reference>
<feature type="transmembrane region" description="Helical" evidence="6">
    <location>
        <begin position="361"/>
        <end position="385"/>
    </location>
</feature>
<feature type="transmembrane region" description="Helical" evidence="6">
    <location>
        <begin position="405"/>
        <end position="432"/>
    </location>
</feature>
<feature type="transmembrane region" description="Helical" evidence="6">
    <location>
        <begin position="54"/>
        <end position="84"/>
    </location>
</feature>
<accession>A0AAT9GPG7</accession>
<keyword evidence="5" id="KW-0249">Electron transport</keyword>
<dbReference type="InterPro" id="IPR023615">
    <property type="entry name" value="Cyt_c_Oxase_su1_BS"/>
</dbReference>
<comment type="similarity">
    <text evidence="5">Belongs to the heme-copper respiratory oxidase family.</text>
</comment>
<dbReference type="PROSITE" id="PS00077">
    <property type="entry name" value="COX1_CUB"/>
    <property type="match status" value="1"/>
</dbReference>
<feature type="transmembrane region" description="Helical" evidence="6">
    <location>
        <begin position="12"/>
        <end position="34"/>
    </location>
</feature>
<evidence type="ECO:0000313" key="8">
    <source>
        <dbReference type="EMBL" id="BFH72796.1"/>
    </source>
</evidence>
<dbReference type="InterPro" id="IPR023616">
    <property type="entry name" value="Cyt_c_oxase-like_su1_dom"/>
</dbReference>
<keyword evidence="5" id="KW-0813">Transport</keyword>